<dbReference type="PANTHER" id="PTHR22911:SF103">
    <property type="entry name" value="BLR2811 PROTEIN"/>
    <property type="match status" value="1"/>
</dbReference>
<feature type="transmembrane region" description="Helical" evidence="1">
    <location>
        <begin position="187"/>
        <end position="207"/>
    </location>
</feature>
<feature type="transmembrane region" description="Helical" evidence="1">
    <location>
        <begin position="102"/>
        <end position="120"/>
    </location>
</feature>
<feature type="transmembrane region" description="Helical" evidence="1">
    <location>
        <begin position="42"/>
        <end position="67"/>
    </location>
</feature>
<feature type="transmembrane region" description="Helical" evidence="1">
    <location>
        <begin position="236"/>
        <end position="253"/>
    </location>
</feature>
<sequence>MQGSTSNRPGAAIGFVLAAMLGISVNDVMIKSLSGGYALHQIVFLRAIFGIGLSLLLVQIEGGLGLLRTRTPLLHALRGLLVVVSNMTYFAALAVLPLADVTALFFVAPLFITLLSVPVLGERVGPLRLGAVTVGFAGVVIMQQPWAGSATLGVSRWVMLLPVLSALCYAFQQVLTRRLGISTRASVMTVYIQVTFILVSLAFYAVAGDGRFAEGQESASLVFLLRAWQMPEGSDWWILAALGLNSTLVGYCLSQAYRLANAATIAPFEYSALLLAVFWGWVFFATLPGLPVWAGMSLIAASGLFVFARERIKARAVAGTKRFWRR</sequence>
<dbReference type="PANTHER" id="PTHR22911">
    <property type="entry name" value="ACYL-MALONYL CONDENSING ENZYME-RELATED"/>
    <property type="match status" value="1"/>
</dbReference>
<feature type="domain" description="EamA" evidence="2">
    <location>
        <begin position="12"/>
        <end position="142"/>
    </location>
</feature>
<evidence type="ECO:0000313" key="4">
    <source>
        <dbReference type="Proteomes" id="UP000626220"/>
    </source>
</evidence>
<dbReference type="SUPFAM" id="SSF103481">
    <property type="entry name" value="Multidrug resistance efflux transporter EmrE"/>
    <property type="match status" value="2"/>
</dbReference>
<dbReference type="RefSeq" id="WP_189682406.1">
    <property type="nucleotide sequence ID" value="NZ_BNCJ01000022.1"/>
</dbReference>
<dbReference type="InterPro" id="IPR000620">
    <property type="entry name" value="EamA_dom"/>
</dbReference>
<feature type="transmembrane region" description="Helical" evidence="1">
    <location>
        <begin position="79"/>
        <end position="96"/>
    </location>
</feature>
<reference evidence="3" key="2">
    <citation type="submission" date="2020-09" db="EMBL/GenBank/DDBJ databases">
        <authorList>
            <person name="Sun Q."/>
            <person name="Kim S."/>
        </authorList>
    </citation>
    <scope>NUCLEOTIDE SEQUENCE</scope>
    <source>
        <strain evidence="3">KCTC 42650</strain>
    </source>
</reference>
<protein>
    <submittedName>
        <fullName evidence="3">Membrane protein</fullName>
    </submittedName>
</protein>
<dbReference type="Proteomes" id="UP000626220">
    <property type="component" value="Unassembled WGS sequence"/>
</dbReference>
<feature type="transmembrane region" description="Helical" evidence="1">
    <location>
        <begin position="157"/>
        <end position="175"/>
    </location>
</feature>
<evidence type="ECO:0000259" key="2">
    <source>
        <dbReference type="Pfam" id="PF00892"/>
    </source>
</evidence>
<keyword evidence="1" id="KW-0472">Membrane</keyword>
<dbReference type="AlphaFoldDB" id="A0A8J3H1Z4"/>
<feature type="transmembrane region" description="Helical" evidence="1">
    <location>
        <begin position="265"/>
        <end position="284"/>
    </location>
</feature>
<dbReference type="EMBL" id="BNCJ01000022">
    <property type="protein sequence ID" value="GHF69084.1"/>
    <property type="molecule type" value="Genomic_DNA"/>
</dbReference>
<accession>A0A8J3H1Z4</accession>
<dbReference type="Pfam" id="PF00892">
    <property type="entry name" value="EamA"/>
    <property type="match status" value="1"/>
</dbReference>
<reference evidence="3" key="1">
    <citation type="journal article" date="2014" name="Int. J. Syst. Evol. Microbiol.">
        <title>Complete genome sequence of Corynebacterium casei LMG S-19264T (=DSM 44701T), isolated from a smear-ripened cheese.</title>
        <authorList>
            <consortium name="US DOE Joint Genome Institute (JGI-PGF)"/>
            <person name="Walter F."/>
            <person name="Albersmeier A."/>
            <person name="Kalinowski J."/>
            <person name="Ruckert C."/>
        </authorList>
    </citation>
    <scope>NUCLEOTIDE SEQUENCE</scope>
    <source>
        <strain evidence="3">KCTC 42650</strain>
    </source>
</reference>
<proteinExistence type="predicted"/>
<keyword evidence="1" id="KW-0812">Transmembrane</keyword>
<dbReference type="GO" id="GO:0016020">
    <property type="term" value="C:membrane"/>
    <property type="evidence" value="ECO:0007669"/>
    <property type="project" value="InterPro"/>
</dbReference>
<keyword evidence="4" id="KW-1185">Reference proteome</keyword>
<comment type="caution">
    <text evidence="3">The sequence shown here is derived from an EMBL/GenBank/DDBJ whole genome shotgun (WGS) entry which is preliminary data.</text>
</comment>
<gene>
    <name evidence="3" type="ORF">GCM10017056_45260</name>
</gene>
<feature type="transmembrane region" description="Helical" evidence="1">
    <location>
        <begin position="12"/>
        <end position="30"/>
    </location>
</feature>
<feature type="transmembrane region" description="Helical" evidence="1">
    <location>
        <begin position="127"/>
        <end position="145"/>
    </location>
</feature>
<organism evidence="3 4">
    <name type="scientific">Seohaeicola zhoushanensis</name>
    <dbReference type="NCBI Taxonomy" id="1569283"/>
    <lineage>
        <taxon>Bacteria</taxon>
        <taxon>Pseudomonadati</taxon>
        <taxon>Pseudomonadota</taxon>
        <taxon>Alphaproteobacteria</taxon>
        <taxon>Rhodobacterales</taxon>
        <taxon>Roseobacteraceae</taxon>
        <taxon>Seohaeicola</taxon>
    </lineage>
</organism>
<dbReference type="InterPro" id="IPR037185">
    <property type="entry name" value="EmrE-like"/>
</dbReference>
<evidence type="ECO:0000313" key="3">
    <source>
        <dbReference type="EMBL" id="GHF69084.1"/>
    </source>
</evidence>
<keyword evidence="1" id="KW-1133">Transmembrane helix</keyword>
<evidence type="ECO:0000256" key="1">
    <source>
        <dbReference type="SAM" id="Phobius"/>
    </source>
</evidence>
<feature type="transmembrane region" description="Helical" evidence="1">
    <location>
        <begin position="290"/>
        <end position="308"/>
    </location>
</feature>
<name>A0A8J3H1Z4_9RHOB</name>